<dbReference type="RefSeq" id="WP_158631103.1">
    <property type="nucleotide sequence ID" value="NZ_CP076128.1"/>
</dbReference>
<dbReference type="Proteomes" id="UP000682802">
    <property type="component" value="Chromosome 1"/>
</dbReference>
<evidence type="ECO:0000313" key="2">
    <source>
        <dbReference type="Proteomes" id="UP000682802"/>
    </source>
</evidence>
<proteinExistence type="predicted"/>
<gene>
    <name evidence="1" type="ORF">KM029_18370</name>
</gene>
<protein>
    <submittedName>
        <fullName evidence="1">Uncharacterized protein</fullName>
    </submittedName>
</protein>
<reference evidence="1 2" key="1">
    <citation type="submission" date="2021-05" db="EMBL/GenBank/DDBJ databases">
        <title>Comparative genomic studies on the polysaccharide-degrading batcterial strains of the Flammeovirga genus.</title>
        <authorList>
            <person name="Zewei F."/>
            <person name="Zheng Z."/>
            <person name="Yu L."/>
            <person name="Ruyue G."/>
            <person name="Yanhong M."/>
            <person name="Yuanyuan C."/>
            <person name="Jingyan G."/>
            <person name="Wenjun H."/>
        </authorList>
    </citation>
    <scope>NUCLEOTIDE SEQUENCE [LARGE SCALE GENOMIC DNA]</scope>
    <source>
        <strain evidence="1 2">YS10</strain>
    </source>
</reference>
<sequence>MKTKISRRDIIFIFIGAFSMLCIEVALDWDQHQAAFKKGYEAGRNSIEKIQ</sequence>
<evidence type="ECO:0000313" key="1">
    <source>
        <dbReference type="EMBL" id="QWG07245.1"/>
    </source>
</evidence>
<name>A0ABX8GUG9_9BACT</name>
<keyword evidence="2" id="KW-1185">Reference proteome</keyword>
<dbReference type="EMBL" id="CP076128">
    <property type="protein sequence ID" value="QWG07245.1"/>
    <property type="molecule type" value="Genomic_DNA"/>
</dbReference>
<accession>A0ABX8GUG9</accession>
<organism evidence="1 2">
    <name type="scientific">Flammeovirga kamogawensis</name>
    <dbReference type="NCBI Taxonomy" id="373891"/>
    <lineage>
        <taxon>Bacteria</taxon>
        <taxon>Pseudomonadati</taxon>
        <taxon>Bacteroidota</taxon>
        <taxon>Cytophagia</taxon>
        <taxon>Cytophagales</taxon>
        <taxon>Flammeovirgaceae</taxon>
        <taxon>Flammeovirga</taxon>
    </lineage>
</organism>